<feature type="transmembrane region" description="Helical" evidence="7">
    <location>
        <begin position="24"/>
        <end position="43"/>
    </location>
</feature>
<gene>
    <name evidence="9" type="ORF">H0266_17585</name>
</gene>
<dbReference type="RefSeq" id="WP_181473759.1">
    <property type="nucleotide sequence ID" value="NZ_JACEFG010000004.1"/>
</dbReference>
<proteinExistence type="inferred from homology"/>
<sequence>MSSRTEVAVTPSVKEKKKKRSFPFWKSNVFLGSLIPIALVILWELSSRIGWVAPHLLPAPTTVLEEVVSMAQSGELWGHIWITLYRVLAGFLVGTSVAIVLGAATGYSKIANQLLDPMLQALRAIPSLAWVPLFILWIGIGETSKITLVAVGVFFPVYLNLTSGIQGVDRKLIEVGRMYHFSSVQLIRRIILPASFPSFLVGIRSGLSLGWMFVVAAELLGASQGLGYLMVFGQNTSAPELVVGSILLFAIFGKVTDEVLKRIQTRALRWQDNMENAS</sequence>
<dbReference type="Gene3D" id="1.10.3720.10">
    <property type="entry name" value="MetI-like"/>
    <property type="match status" value="1"/>
</dbReference>
<keyword evidence="4 7" id="KW-0812">Transmembrane</keyword>
<dbReference type="EMBL" id="JACEFG010000004">
    <property type="protein sequence ID" value="MBA2176704.1"/>
    <property type="molecule type" value="Genomic_DNA"/>
</dbReference>
<evidence type="ECO:0000313" key="9">
    <source>
        <dbReference type="EMBL" id="MBA2176704.1"/>
    </source>
</evidence>
<comment type="subcellular location">
    <subcellularLocation>
        <location evidence="1 7">Cell membrane</location>
        <topology evidence="1 7">Multi-pass membrane protein</topology>
    </subcellularLocation>
</comment>
<dbReference type="InterPro" id="IPR000515">
    <property type="entry name" value="MetI-like"/>
</dbReference>
<dbReference type="GO" id="GO:0042918">
    <property type="term" value="P:alkanesulfonate transmembrane transport"/>
    <property type="evidence" value="ECO:0007669"/>
    <property type="project" value="UniProtKB-ARBA"/>
</dbReference>
<keyword evidence="10" id="KW-1185">Reference proteome</keyword>
<dbReference type="PANTHER" id="PTHR30151:SF39">
    <property type="entry name" value="ABC TRANSPORTER PERMEASE PROTEIN"/>
    <property type="match status" value="1"/>
</dbReference>
<dbReference type="PROSITE" id="PS50928">
    <property type="entry name" value="ABC_TM1"/>
    <property type="match status" value="1"/>
</dbReference>
<dbReference type="SUPFAM" id="SSF161098">
    <property type="entry name" value="MetI-like"/>
    <property type="match status" value="1"/>
</dbReference>
<feature type="transmembrane region" description="Helical" evidence="7">
    <location>
        <begin position="121"/>
        <end position="140"/>
    </location>
</feature>
<organism evidence="9 10">
    <name type="scientific">Halobacillus locisalis</name>
    <dbReference type="NCBI Taxonomy" id="220753"/>
    <lineage>
        <taxon>Bacteria</taxon>
        <taxon>Bacillati</taxon>
        <taxon>Bacillota</taxon>
        <taxon>Bacilli</taxon>
        <taxon>Bacillales</taxon>
        <taxon>Bacillaceae</taxon>
        <taxon>Halobacillus</taxon>
    </lineage>
</organism>
<keyword evidence="2 7" id="KW-0813">Transport</keyword>
<evidence type="ECO:0000256" key="2">
    <source>
        <dbReference type="ARBA" id="ARBA00022448"/>
    </source>
</evidence>
<evidence type="ECO:0000256" key="6">
    <source>
        <dbReference type="ARBA" id="ARBA00023136"/>
    </source>
</evidence>
<accession>A0A838CXQ2</accession>
<evidence type="ECO:0000313" key="10">
    <source>
        <dbReference type="Proteomes" id="UP000571017"/>
    </source>
</evidence>
<evidence type="ECO:0000256" key="1">
    <source>
        <dbReference type="ARBA" id="ARBA00004651"/>
    </source>
</evidence>
<dbReference type="Pfam" id="PF00528">
    <property type="entry name" value="BPD_transp_1"/>
    <property type="match status" value="1"/>
</dbReference>
<evidence type="ECO:0000256" key="4">
    <source>
        <dbReference type="ARBA" id="ARBA00022692"/>
    </source>
</evidence>
<dbReference type="GO" id="GO:0010438">
    <property type="term" value="P:cellular response to sulfur starvation"/>
    <property type="evidence" value="ECO:0007669"/>
    <property type="project" value="TreeGrafter"/>
</dbReference>
<evidence type="ECO:0000256" key="7">
    <source>
        <dbReference type="RuleBase" id="RU363032"/>
    </source>
</evidence>
<reference evidence="9 10" key="1">
    <citation type="journal article" date="2004" name="Extremophiles">
        <title>Halobacillus locisalis sp. nov., a halophilic bacterium isolated from a marine solar saltern of the Yellow Sea in Korea.</title>
        <authorList>
            <person name="Yoon J.H."/>
            <person name="Kang K.H."/>
            <person name="Oh T.K."/>
            <person name="Park Y.H."/>
        </authorList>
    </citation>
    <scope>NUCLEOTIDE SEQUENCE [LARGE SCALE GENOMIC DNA]</scope>
    <source>
        <strain evidence="9 10">KCTC 3788</strain>
    </source>
</reference>
<evidence type="ECO:0000259" key="8">
    <source>
        <dbReference type="PROSITE" id="PS50928"/>
    </source>
</evidence>
<dbReference type="Proteomes" id="UP000571017">
    <property type="component" value="Unassembled WGS sequence"/>
</dbReference>
<dbReference type="GO" id="GO:0005886">
    <property type="term" value="C:plasma membrane"/>
    <property type="evidence" value="ECO:0007669"/>
    <property type="project" value="UniProtKB-SubCell"/>
</dbReference>
<keyword evidence="5 7" id="KW-1133">Transmembrane helix</keyword>
<comment type="caution">
    <text evidence="9">The sequence shown here is derived from an EMBL/GenBank/DDBJ whole genome shotgun (WGS) entry which is preliminary data.</text>
</comment>
<dbReference type="PANTHER" id="PTHR30151">
    <property type="entry name" value="ALKANE SULFONATE ABC TRANSPORTER-RELATED, MEMBRANE SUBUNIT"/>
    <property type="match status" value="1"/>
</dbReference>
<keyword evidence="3" id="KW-1003">Cell membrane</keyword>
<evidence type="ECO:0000256" key="5">
    <source>
        <dbReference type="ARBA" id="ARBA00022989"/>
    </source>
</evidence>
<name>A0A838CXQ2_9BACI</name>
<protein>
    <submittedName>
        <fullName evidence="9">ABC transporter permease</fullName>
    </submittedName>
</protein>
<feature type="domain" description="ABC transmembrane type-1" evidence="8">
    <location>
        <begin position="76"/>
        <end position="260"/>
    </location>
</feature>
<comment type="similarity">
    <text evidence="7">Belongs to the binding-protein-dependent transport system permease family.</text>
</comment>
<dbReference type="InterPro" id="IPR035906">
    <property type="entry name" value="MetI-like_sf"/>
</dbReference>
<dbReference type="FunFam" id="1.10.3720.10:FF:000003">
    <property type="entry name" value="Aliphatic sulfonate ABC transporter permease"/>
    <property type="match status" value="1"/>
</dbReference>
<dbReference type="AlphaFoldDB" id="A0A838CXQ2"/>
<dbReference type="CDD" id="cd06261">
    <property type="entry name" value="TM_PBP2"/>
    <property type="match status" value="1"/>
</dbReference>
<feature type="transmembrane region" description="Helical" evidence="7">
    <location>
        <begin position="80"/>
        <end position="101"/>
    </location>
</feature>
<feature type="transmembrane region" description="Helical" evidence="7">
    <location>
        <begin position="146"/>
        <end position="165"/>
    </location>
</feature>
<evidence type="ECO:0000256" key="3">
    <source>
        <dbReference type="ARBA" id="ARBA00022475"/>
    </source>
</evidence>
<keyword evidence="6 7" id="KW-0472">Membrane</keyword>